<dbReference type="RefSeq" id="XP_013266349.1">
    <property type="nucleotide sequence ID" value="XM_013410895.1"/>
</dbReference>
<evidence type="ECO:0000256" key="2">
    <source>
        <dbReference type="ARBA" id="ARBA00023098"/>
    </source>
</evidence>
<organism evidence="5 6">
    <name type="scientific">Exophiala aquamarina CBS 119918</name>
    <dbReference type="NCBI Taxonomy" id="1182545"/>
    <lineage>
        <taxon>Eukaryota</taxon>
        <taxon>Fungi</taxon>
        <taxon>Dikarya</taxon>
        <taxon>Ascomycota</taxon>
        <taxon>Pezizomycotina</taxon>
        <taxon>Eurotiomycetes</taxon>
        <taxon>Chaetothyriomycetidae</taxon>
        <taxon>Chaetothyriales</taxon>
        <taxon>Herpotrichiellaceae</taxon>
        <taxon>Exophiala</taxon>
    </lineage>
</organism>
<evidence type="ECO:0000313" key="6">
    <source>
        <dbReference type="Proteomes" id="UP000027920"/>
    </source>
</evidence>
<dbReference type="GO" id="GO:0006629">
    <property type="term" value="P:lipid metabolic process"/>
    <property type="evidence" value="ECO:0007669"/>
    <property type="project" value="UniProtKB-KW"/>
</dbReference>
<sequence>MAGPSEKPPLNDSSSSTISLPEYALLPEDNVLPTSSSLSDSLRRESLVFLDDPFDTILPAEDNGRVALTVGKNISKVYNHLRKNFQDLDPPCEVRSEVPDYALETPHPSLNIVLQVVGSRGDVQPFLALAQALQKVGHRIRLATHPVFRDLVESHGVEFFSIGGDPAELMSYMVKNPGLIPRFAAIKQGEIYRRRRAIRGMLRGCWKSCFEPTDGCSPINGSSIVPAKKAKRPSARAAEPRPFVADAIIANPPSFAHIHCAEKLGIPVHMVFTMPWSPTREFAHPLADIKSSDTDVALVHYLSYFLVDAIIWQGLGSVINRFRSKVLGLQVVDPSLAPGMNFISSGPPPIFVGFGSIVTDDPTYLTSIVLRAIELSGVRAIISGGWGSLDVDALAADSNKGTVFFLQSECPHDYLFQHVSLVVHHGGAGTTAAGLAAGRPTIVVPFFGDQFFWGHMVHRAGVGPAPIHNQSLTPSDLVLAIRSALEPAMKHRAVEFGKKIRSENGLDMAICAFHAHLPRTGIPPCSLFPDRVATLQFTGKSKAGTRSEPMGVKEVHLSPLAATFLRKHNFISSSSFENMQLLRYMEYNVASGPYEPVSGAAWTILDLFYETFKGMGEILTEVGHLPYLGVKAFDKGKAAIRSPPLPPVGARSSPSVTFSSSSHHSYPGSFMLKGTLRVSKAAARAPGAFATALASGAHNLPRLYHDPTVRPIPRITGINSGFKAGVAELGFGIYDGIAGVFTQPIMGAIDPHQSQYGQKMEERRDTPCQQTTKGDQLGAAQETPPWTIGASALGFAKGLGRGAVGLPIKFFAAASGIAGYPLKGIDSELSKAWKGDDMKEVRKQRNLQGEKEYFEAGFTSRQVEEIAARWEAIMGDFVR</sequence>
<dbReference type="CDD" id="cd03784">
    <property type="entry name" value="GT1_Gtf-like"/>
    <property type="match status" value="1"/>
</dbReference>
<dbReference type="FunFam" id="3.40.50.2000:FF:000009">
    <property type="entry name" value="Sterol 3-beta-glucosyltransferase UGT80A2"/>
    <property type="match status" value="1"/>
</dbReference>
<keyword evidence="6" id="KW-1185">Reference proteome</keyword>
<dbReference type="PANTHER" id="PTHR48050:SF13">
    <property type="entry name" value="STEROL 3-BETA-GLUCOSYLTRANSFERASE UGT80A2"/>
    <property type="match status" value="1"/>
</dbReference>
<dbReference type="InterPro" id="IPR010610">
    <property type="entry name" value="EryCIII-like_C"/>
</dbReference>
<dbReference type="EMBL" id="AMGV01000001">
    <property type="protein sequence ID" value="KEF63759.1"/>
    <property type="molecule type" value="Genomic_DNA"/>
</dbReference>
<dbReference type="GO" id="GO:0016906">
    <property type="term" value="F:sterol 3-beta-glucosyltransferase activity"/>
    <property type="evidence" value="ECO:0007669"/>
    <property type="project" value="UniProtKB-ARBA"/>
</dbReference>
<proteinExistence type="predicted"/>
<keyword evidence="1" id="KW-0808">Transferase</keyword>
<name>A0A072PUM5_9EURO</name>
<dbReference type="Pfam" id="PF06722">
    <property type="entry name" value="EryCIII-like_C"/>
    <property type="match status" value="1"/>
</dbReference>
<dbReference type="AlphaFoldDB" id="A0A072PUM5"/>
<gene>
    <name evidence="5" type="ORF">A1O9_01737</name>
</gene>
<dbReference type="HOGENOM" id="CLU_000537_1_1_1"/>
<dbReference type="SUPFAM" id="SSF53756">
    <property type="entry name" value="UDP-Glycosyltransferase/glycogen phosphorylase"/>
    <property type="match status" value="1"/>
</dbReference>
<protein>
    <submittedName>
        <fullName evidence="5">Uncharacterized protein</fullName>
    </submittedName>
</protein>
<accession>A0A072PUM5</accession>
<dbReference type="PANTHER" id="PTHR48050">
    <property type="entry name" value="STEROL 3-BETA-GLUCOSYLTRANSFERASE"/>
    <property type="match status" value="1"/>
</dbReference>
<evidence type="ECO:0000256" key="1">
    <source>
        <dbReference type="ARBA" id="ARBA00022679"/>
    </source>
</evidence>
<dbReference type="STRING" id="1182545.A0A072PUM5"/>
<dbReference type="InterPro" id="IPR050426">
    <property type="entry name" value="Glycosyltransferase_28"/>
</dbReference>
<dbReference type="InterPro" id="IPR004276">
    <property type="entry name" value="GlycoTrans_28_N"/>
</dbReference>
<dbReference type="OrthoDB" id="4119059at2759"/>
<reference evidence="5 6" key="1">
    <citation type="submission" date="2013-03" db="EMBL/GenBank/DDBJ databases">
        <title>The Genome Sequence of Exophiala aquamarina CBS 119918.</title>
        <authorList>
            <consortium name="The Broad Institute Genomics Platform"/>
            <person name="Cuomo C."/>
            <person name="de Hoog S."/>
            <person name="Gorbushina A."/>
            <person name="Walker B."/>
            <person name="Young S.K."/>
            <person name="Zeng Q."/>
            <person name="Gargeya S."/>
            <person name="Fitzgerald M."/>
            <person name="Haas B."/>
            <person name="Abouelleil A."/>
            <person name="Allen A.W."/>
            <person name="Alvarado L."/>
            <person name="Arachchi H.M."/>
            <person name="Berlin A.M."/>
            <person name="Chapman S.B."/>
            <person name="Gainer-Dewar J."/>
            <person name="Goldberg J."/>
            <person name="Griggs A."/>
            <person name="Gujja S."/>
            <person name="Hansen M."/>
            <person name="Howarth C."/>
            <person name="Imamovic A."/>
            <person name="Ireland A."/>
            <person name="Larimer J."/>
            <person name="McCowan C."/>
            <person name="Murphy C."/>
            <person name="Pearson M."/>
            <person name="Poon T.W."/>
            <person name="Priest M."/>
            <person name="Roberts A."/>
            <person name="Saif S."/>
            <person name="Shea T."/>
            <person name="Sisk P."/>
            <person name="Sykes S."/>
            <person name="Wortman J."/>
            <person name="Nusbaum C."/>
            <person name="Birren B."/>
        </authorList>
    </citation>
    <scope>NUCLEOTIDE SEQUENCE [LARGE SCALE GENOMIC DNA]</scope>
    <source>
        <strain evidence="5 6">CBS 119918</strain>
    </source>
</reference>
<dbReference type="Proteomes" id="UP000027920">
    <property type="component" value="Unassembled WGS sequence"/>
</dbReference>
<dbReference type="GO" id="GO:0005975">
    <property type="term" value="P:carbohydrate metabolic process"/>
    <property type="evidence" value="ECO:0007669"/>
    <property type="project" value="InterPro"/>
</dbReference>
<evidence type="ECO:0000259" key="3">
    <source>
        <dbReference type="Pfam" id="PF03033"/>
    </source>
</evidence>
<comment type="caution">
    <text evidence="5">The sequence shown here is derived from an EMBL/GenBank/DDBJ whole genome shotgun (WGS) entry which is preliminary data.</text>
</comment>
<feature type="domain" description="Glycosyltransferase family 28 N-terminal" evidence="3">
    <location>
        <begin position="112"/>
        <end position="183"/>
    </location>
</feature>
<dbReference type="Gene3D" id="3.40.50.2000">
    <property type="entry name" value="Glycogen Phosphorylase B"/>
    <property type="match status" value="2"/>
</dbReference>
<dbReference type="FunFam" id="3.40.50.2000:FF:000268">
    <property type="entry name" value="Glycosyltransferase family 1 protein"/>
    <property type="match status" value="1"/>
</dbReference>
<evidence type="ECO:0000313" key="5">
    <source>
        <dbReference type="EMBL" id="KEF63759.1"/>
    </source>
</evidence>
<dbReference type="VEuPathDB" id="FungiDB:A1O9_01737"/>
<keyword evidence="2" id="KW-0443">Lipid metabolism</keyword>
<dbReference type="GeneID" id="25276683"/>
<dbReference type="Pfam" id="PF03033">
    <property type="entry name" value="Glyco_transf_28"/>
    <property type="match status" value="1"/>
</dbReference>
<evidence type="ECO:0000259" key="4">
    <source>
        <dbReference type="Pfam" id="PF06722"/>
    </source>
</evidence>
<feature type="domain" description="Erythromycin biosynthesis protein CIII-like C-terminal" evidence="4">
    <location>
        <begin position="411"/>
        <end position="493"/>
    </location>
</feature>
<dbReference type="InterPro" id="IPR002213">
    <property type="entry name" value="UDP_glucos_trans"/>
</dbReference>